<proteinExistence type="inferred from homology"/>
<dbReference type="EMBL" id="KY487833">
    <property type="protein sequence ID" value="AUM61737.1"/>
    <property type="molecule type" value="Genomic_DNA"/>
</dbReference>
<comment type="subunit">
    <text evidence="2">Homomultimer. Assembles in the nucleus, presumably in an immature form, then migrates to the cytoplasm once assembled as mature virion. Interacts with Rep; this interaction relocates Rep into the nucleus.</text>
</comment>
<dbReference type="InterPro" id="IPR003383">
    <property type="entry name" value="Circovirus_capsid"/>
</dbReference>
<reference evidence="3" key="1">
    <citation type="submission" date="2017-01" db="EMBL/GenBank/DDBJ databases">
        <title>High-throughput sequencing uncovers low homogeneity in the biogeography of single-stranded DNA viruses.</title>
        <authorList>
            <person name="Pearson V.M."/>
            <person name="Rokyta D.R."/>
        </authorList>
    </citation>
    <scope>NUCLEOTIDE SEQUENCE</scope>
</reference>
<dbReference type="InterPro" id="IPR038652">
    <property type="entry name" value="Circovirus_capsid_sf"/>
</dbReference>
<accession>A0A2K9LSD6</accession>
<gene>
    <name evidence="3" type="primary">Cap</name>
</gene>
<name>A0A2K9LSD6_9VIRU</name>
<protein>
    <submittedName>
        <fullName evidence="3">Capsid</fullName>
    </submittedName>
</protein>
<evidence type="ECO:0000256" key="1">
    <source>
        <dbReference type="ARBA" id="ARBA00010301"/>
    </source>
</evidence>
<organism evidence="3">
    <name type="scientific">uncultured virus</name>
    <dbReference type="NCBI Taxonomy" id="340016"/>
    <lineage>
        <taxon>Viruses</taxon>
        <taxon>environmental samples</taxon>
    </lineage>
</organism>
<dbReference type="Pfam" id="PF02443">
    <property type="entry name" value="Circo_capsid"/>
    <property type="match status" value="1"/>
</dbReference>
<evidence type="ECO:0000313" key="3">
    <source>
        <dbReference type="EMBL" id="AUM61737.1"/>
    </source>
</evidence>
<dbReference type="Gene3D" id="2.60.120.950">
    <property type="entry name" value="Circovirus capsid protein"/>
    <property type="match status" value="1"/>
</dbReference>
<evidence type="ECO:0000256" key="2">
    <source>
        <dbReference type="ARBA" id="ARBA00046863"/>
    </source>
</evidence>
<sequence length="289" mass="34380">MNSWVYKCCMYVRCICYNSHTDTLTAFMVRRTYRRRRNFRRRPIRRFRRRPMRYIRRRTRRVRRRFRRGEKVHFKTRRLVINANINSSESGNSDGIMPLLLEPYFQPWEYTELRAWFDLFEFFRVNAVVLKFTPNRTVNSSWYTGSGTNSSSIPMLHWCVDRDDISTFADSSTGLDYIQAKPSYKSALFDRPISMKIRPNILSPVFLDALSQGVVNPEAMIGAPRFKQWVSTKVYRLPLNEEGELQYYGIRAMFTFPPTTAGNSTFWPYTIQAKMYISFKNKKYIGDPT</sequence>
<dbReference type="GO" id="GO:0019069">
    <property type="term" value="P:viral capsid assembly"/>
    <property type="evidence" value="ECO:0007669"/>
    <property type="project" value="InterPro"/>
</dbReference>
<comment type="similarity">
    <text evidence="1">Belongs to the circoviridae capsid protein family.</text>
</comment>